<comment type="caution">
    <text evidence="1">The sequence shown here is derived from an EMBL/GenBank/DDBJ whole genome shotgun (WGS) entry which is preliminary data.</text>
</comment>
<evidence type="ECO:0000313" key="2">
    <source>
        <dbReference type="Proteomes" id="UP001472677"/>
    </source>
</evidence>
<dbReference type="PANTHER" id="PTHR24559:SF457">
    <property type="entry name" value="RNA-DIRECTED DNA POLYMERASE HOMOLOG"/>
    <property type="match status" value="1"/>
</dbReference>
<dbReference type="Proteomes" id="UP001472677">
    <property type="component" value="Unassembled WGS sequence"/>
</dbReference>
<dbReference type="SUPFAM" id="SSF56672">
    <property type="entry name" value="DNA/RNA polymerases"/>
    <property type="match status" value="1"/>
</dbReference>
<dbReference type="PANTHER" id="PTHR24559">
    <property type="entry name" value="TRANSPOSON TY3-I GAG-POL POLYPROTEIN"/>
    <property type="match status" value="1"/>
</dbReference>
<gene>
    <name evidence="1" type="ORF">V6N12_042898</name>
</gene>
<name>A0ABR2BFB7_9ROSI</name>
<evidence type="ECO:0000313" key="1">
    <source>
        <dbReference type="EMBL" id="KAK8505874.1"/>
    </source>
</evidence>
<dbReference type="CDD" id="cd01647">
    <property type="entry name" value="RT_LTR"/>
    <property type="match status" value="1"/>
</dbReference>
<reference evidence="1 2" key="1">
    <citation type="journal article" date="2024" name="G3 (Bethesda)">
        <title>Genome assembly of Hibiscus sabdariffa L. provides insights into metabolisms of medicinal natural products.</title>
        <authorList>
            <person name="Kim T."/>
        </authorList>
    </citation>
    <scope>NUCLEOTIDE SEQUENCE [LARGE SCALE GENOMIC DNA]</scope>
    <source>
        <strain evidence="1">TK-2024</strain>
        <tissue evidence="1">Old leaves</tissue>
    </source>
</reference>
<organism evidence="1 2">
    <name type="scientific">Hibiscus sabdariffa</name>
    <name type="common">roselle</name>
    <dbReference type="NCBI Taxonomy" id="183260"/>
    <lineage>
        <taxon>Eukaryota</taxon>
        <taxon>Viridiplantae</taxon>
        <taxon>Streptophyta</taxon>
        <taxon>Embryophyta</taxon>
        <taxon>Tracheophyta</taxon>
        <taxon>Spermatophyta</taxon>
        <taxon>Magnoliopsida</taxon>
        <taxon>eudicotyledons</taxon>
        <taxon>Gunneridae</taxon>
        <taxon>Pentapetalae</taxon>
        <taxon>rosids</taxon>
        <taxon>malvids</taxon>
        <taxon>Malvales</taxon>
        <taxon>Malvaceae</taxon>
        <taxon>Malvoideae</taxon>
        <taxon>Hibiscus</taxon>
    </lineage>
</organism>
<protein>
    <submittedName>
        <fullName evidence="1">Uncharacterized protein</fullName>
    </submittedName>
</protein>
<dbReference type="InterPro" id="IPR043502">
    <property type="entry name" value="DNA/RNA_pol_sf"/>
</dbReference>
<keyword evidence="2" id="KW-1185">Reference proteome</keyword>
<proteinExistence type="predicted"/>
<dbReference type="Gene3D" id="3.10.10.10">
    <property type="entry name" value="HIV Type 1 Reverse Transcriptase, subunit A, domain 1"/>
    <property type="match status" value="1"/>
</dbReference>
<dbReference type="EMBL" id="JBBPBM010000122">
    <property type="protein sequence ID" value="KAK8505874.1"/>
    <property type="molecule type" value="Genomic_DNA"/>
</dbReference>
<dbReference type="InterPro" id="IPR053134">
    <property type="entry name" value="RNA-dir_DNA_polymerase"/>
</dbReference>
<sequence length="252" mass="28756">MFFPKLGDTFTFGGIVNTEQKVNEAIQEDDKLKDEERFSETLEGMIVSMVSEGAEASPFLSLVISCMNDSESNPEIDFDQLVRTSETNDDEDEMEGEIPEELINLVTEEDKWLLPNQEELGTLNLGTDEEKKEDMPGLDTDIVVHKLPTKPDCRPVQQKLRRMRTDMLLKIREEVQKQLDAGFLKVAKYPEWVANIVLVPKKDGKVRMCVDYRDLNKASPKDNFPLPHIDTLVDNTTGHSWFSFMDGFSGYN</sequence>
<accession>A0ABR2BFB7</accession>